<organism evidence="1 2">
    <name type="scientific">Paraglomus brasilianum</name>
    <dbReference type="NCBI Taxonomy" id="144538"/>
    <lineage>
        <taxon>Eukaryota</taxon>
        <taxon>Fungi</taxon>
        <taxon>Fungi incertae sedis</taxon>
        <taxon>Mucoromycota</taxon>
        <taxon>Glomeromycotina</taxon>
        <taxon>Glomeromycetes</taxon>
        <taxon>Paraglomerales</taxon>
        <taxon>Paraglomeraceae</taxon>
        <taxon>Paraglomus</taxon>
    </lineage>
</organism>
<reference evidence="1" key="1">
    <citation type="submission" date="2021-06" db="EMBL/GenBank/DDBJ databases">
        <authorList>
            <person name="Kallberg Y."/>
            <person name="Tangrot J."/>
            <person name="Rosling A."/>
        </authorList>
    </citation>
    <scope>NUCLEOTIDE SEQUENCE</scope>
    <source>
        <strain evidence="1">BR232B</strain>
    </source>
</reference>
<gene>
    <name evidence="1" type="ORF">PBRASI_LOCUS11534</name>
</gene>
<dbReference type="Proteomes" id="UP000789739">
    <property type="component" value="Unassembled WGS sequence"/>
</dbReference>
<feature type="non-terminal residue" evidence="1">
    <location>
        <position position="1"/>
    </location>
</feature>
<dbReference type="EMBL" id="CAJVPI010005799">
    <property type="protein sequence ID" value="CAG8675689.1"/>
    <property type="molecule type" value="Genomic_DNA"/>
</dbReference>
<keyword evidence="2" id="KW-1185">Reference proteome</keyword>
<proteinExistence type="predicted"/>
<evidence type="ECO:0000313" key="1">
    <source>
        <dbReference type="EMBL" id="CAG8675689.1"/>
    </source>
</evidence>
<sequence>IPISSEKNVIFLLHSTGTWLMLVNKVESLEPQLEELDYYFTDKETKEAVKNTRNL</sequence>
<dbReference type="AlphaFoldDB" id="A0A9N9HHD6"/>
<accession>A0A9N9HHD6</accession>
<protein>
    <submittedName>
        <fullName evidence="1">1133_t:CDS:1</fullName>
    </submittedName>
</protein>
<comment type="caution">
    <text evidence="1">The sequence shown here is derived from an EMBL/GenBank/DDBJ whole genome shotgun (WGS) entry which is preliminary data.</text>
</comment>
<evidence type="ECO:0000313" key="2">
    <source>
        <dbReference type="Proteomes" id="UP000789739"/>
    </source>
</evidence>
<name>A0A9N9HHD6_9GLOM</name>